<dbReference type="GO" id="GO:0005524">
    <property type="term" value="F:ATP binding"/>
    <property type="evidence" value="ECO:0007669"/>
    <property type="project" value="InterPro"/>
</dbReference>
<keyword evidence="2" id="KW-0479">Metal-binding</keyword>
<dbReference type="AlphaFoldDB" id="A0AAE7B9W3"/>
<dbReference type="InterPro" id="IPR018163">
    <property type="entry name" value="Thr/Ala-tRNA-synth_IIc_edit"/>
</dbReference>
<keyword evidence="6" id="KW-1185">Reference proteome</keyword>
<name>A0AAE7B9W3_9BACT</name>
<dbReference type="PANTHER" id="PTHR43462:SF1">
    <property type="entry name" value="ALANYL-TRNA EDITING PROTEIN AARSD1"/>
    <property type="match status" value="1"/>
</dbReference>
<accession>A0AAE7B9W3</accession>
<dbReference type="SUPFAM" id="SSF55186">
    <property type="entry name" value="ThrRS/AlaRS common domain"/>
    <property type="match status" value="1"/>
</dbReference>
<dbReference type="Gene3D" id="3.30.980.10">
    <property type="entry name" value="Threonyl-trna Synthetase, Chain A, domain 2"/>
    <property type="match status" value="1"/>
</dbReference>
<protein>
    <submittedName>
        <fullName evidence="5">Seryl-tRNA(Ala) deacylase</fullName>
    </submittedName>
</protein>
<dbReference type="GO" id="GO:0004813">
    <property type="term" value="F:alanine-tRNA ligase activity"/>
    <property type="evidence" value="ECO:0007669"/>
    <property type="project" value="InterPro"/>
</dbReference>
<dbReference type="Proteomes" id="UP000503482">
    <property type="component" value="Chromosome"/>
</dbReference>
<organism evidence="5 6">
    <name type="scientific">Arcobacter venerupis</name>
    <dbReference type="NCBI Taxonomy" id="1054033"/>
    <lineage>
        <taxon>Bacteria</taxon>
        <taxon>Pseudomonadati</taxon>
        <taxon>Campylobacterota</taxon>
        <taxon>Epsilonproteobacteria</taxon>
        <taxon>Campylobacterales</taxon>
        <taxon>Arcobacteraceae</taxon>
        <taxon>Arcobacter</taxon>
    </lineage>
</organism>
<dbReference type="KEGG" id="avp:AVENP_0820"/>
<dbReference type="PANTHER" id="PTHR43462">
    <property type="entry name" value="ALANYL-TRNA EDITING PROTEIN"/>
    <property type="match status" value="1"/>
</dbReference>
<evidence type="ECO:0000313" key="5">
    <source>
        <dbReference type="EMBL" id="QKF66380.1"/>
    </source>
</evidence>
<keyword evidence="3" id="KW-0862">Zinc</keyword>
<evidence type="ECO:0000256" key="3">
    <source>
        <dbReference type="ARBA" id="ARBA00022833"/>
    </source>
</evidence>
<evidence type="ECO:0000256" key="1">
    <source>
        <dbReference type="ARBA" id="ARBA00001947"/>
    </source>
</evidence>
<dbReference type="Pfam" id="PF01411">
    <property type="entry name" value="tRNA-synt_2c"/>
    <property type="match status" value="1"/>
</dbReference>
<sequence>MSNKLFWENPYQTELHTKIKSIVDNKVELEETIFYAESGGQESDTGTINGFVVEKAEKSAKSIFYTLESDAKFAIGQEVLVKIDWNRRYNLMRLHFAAEVVLELFYKRFTNLEKIGAHISDNKSRIDFELSESVSSLLPEIQAEAQSLIDADFLIESSYSDEKNERRYWKVENFAQVSCGGTHLKRTSEVGKLTLKRKNIGKGKERIEIFVN</sequence>
<dbReference type="GO" id="GO:0006419">
    <property type="term" value="P:alanyl-tRNA aminoacylation"/>
    <property type="evidence" value="ECO:0007669"/>
    <property type="project" value="InterPro"/>
</dbReference>
<dbReference type="SMART" id="SM00863">
    <property type="entry name" value="tRNA_SAD"/>
    <property type="match status" value="1"/>
</dbReference>
<dbReference type="Pfam" id="PF07973">
    <property type="entry name" value="tRNA_SAD"/>
    <property type="match status" value="1"/>
</dbReference>
<feature type="domain" description="Threonyl/alanyl tRNA synthetase SAD" evidence="4">
    <location>
        <begin position="166"/>
        <end position="208"/>
    </location>
</feature>
<gene>
    <name evidence="5" type="primary">alaX</name>
    <name evidence="5" type="ORF">AVENP_0820</name>
</gene>
<dbReference type="InterPro" id="IPR012947">
    <property type="entry name" value="tRNA_SAD"/>
</dbReference>
<dbReference type="Gene3D" id="2.40.30.130">
    <property type="match status" value="1"/>
</dbReference>
<proteinExistence type="predicted"/>
<dbReference type="InterPro" id="IPR018164">
    <property type="entry name" value="Ala-tRNA-synth_IIc_N"/>
</dbReference>
<dbReference type="SUPFAM" id="SSF50447">
    <property type="entry name" value="Translation proteins"/>
    <property type="match status" value="1"/>
</dbReference>
<dbReference type="EMBL" id="CP053840">
    <property type="protein sequence ID" value="QKF66380.1"/>
    <property type="molecule type" value="Genomic_DNA"/>
</dbReference>
<comment type="cofactor">
    <cofactor evidence="1">
        <name>Zn(2+)</name>
        <dbReference type="ChEBI" id="CHEBI:29105"/>
    </cofactor>
</comment>
<dbReference type="GO" id="GO:0046872">
    <property type="term" value="F:metal ion binding"/>
    <property type="evidence" value="ECO:0007669"/>
    <property type="project" value="UniProtKB-KW"/>
</dbReference>
<dbReference type="GO" id="GO:0002161">
    <property type="term" value="F:aminoacyl-tRNA deacylase activity"/>
    <property type="evidence" value="ECO:0007669"/>
    <property type="project" value="UniProtKB-ARBA"/>
</dbReference>
<evidence type="ECO:0000259" key="4">
    <source>
        <dbReference type="SMART" id="SM00863"/>
    </source>
</evidence>
<evidence type="ECO:0000256" key="2">
    <source>
        <dbReference type="ARBA" id="ARBA00022723"/>
    </source>
</evidence>
<reference evidence="5 6" key="1">
    <citation type="submission" date="2020-05" db="EMBL/GenBank/DDBJ databases">
        <title>Complete genome sequencing of Campylobacter and Arcobacter type strains.</title>
        <authorList>
            <person name="Miller W.G."/>
            <person name="Yee E."/>
        </authorList>
    </citation>
    <scope>NUCLEOTIDE SEQUENCE [LARGE SCALE GENOMIC DNA]</scope>
    <source>
        <strain evidence="5 6">LMG 26156</strain>
    </source>
</reference>
<dbReference type="InterPro" id="IPR051335">
    <property type="entry name" value="Alanyl-tRNA_Editing_Enzymes"/>
</dbReference>
<evidence type="ECO:0000313" key="6">
    <source>
        <dbReference type="Proteomes" id="UP000503482"/>
    </source>
</evidence>
<dbReference type="InterPro" id="IPR009000">
    <property type="entry name" value="Transl_B-barrel_sf"/>
</dbReference>